<evidence type="ECO:0000259" key="9">
    <source>
        <dbReference type="Pfam" id="PF00361"/>
    </source>
</evidence>
<organism evidence="10 11">
    <name type="scientific">Nitrospira tepida</name>
    <dbReference type="NCBI Taxonomy" id="2973512"/>
    <lineage>
        <taxon>Bacteria</taxon>
        <taxon>Pseudomonadati</taxon>
        <taxon>Nitrospirota</taxon>
        <taxon>Nitrospiria</taxon>
        <taxon>Nitrospirales</taxon>
        <taxon>Nitrospiraceae</taxon>
        <taxon>Nitrospira</taxon>
    </lineage>
</organism>
<feature type="transmembrane region" description="Helical" evidence="8">
    <location>
        <begin position="284"/>
        <end position="302"/>
    </location>
</feature>
<dbReference type="RefSeq" id="WP_289266875.1">
    <property type="nucleotide sequence ID" value="NZ_OX365700.1"/>
</dbReference>
<feature type="transmembrane region" description="Helical" evidence="8">
    <location>
        <begin position="213"/>
        <end position="233"/>
    </location>
</feature>
<feature type="transmembrane region" description="Helical" evidence="8">
    <location>
        <begin position="378"/>
        <end position="397"/>
    </location>
</feature>
<feature type="transmembrane region" description="Helical" evidence="8">
    <location>
        <begin position="164"/>
        <end position="184"/>
    </location>
</feature>
<evidence type="ECO:0000256" key="8">
    <source>
        <dbReference type="SAM" id="Phobius"/>
    </source>
</evidence>
<evidence type="ECO:0000256" key="7">
    <source>
        <dbReference type="RuleBase" id="RU000320"/>
    </source>
</evidence>
<dbReference type="PANTHER" id="PTHR42682">
    <property type="entry name" value="HYDROGENASE-4 COMPONENT F"/>
    <property type="match status" value="1"/>
</dbReference>
<accession>A0AA86MVN9</accession>
<feature type="transmembrane region" description="Helical" evidence="8">
    <location>
        <begin position="245"/>
        <end position="264"/>
    </location>
</feature>
<protein>
    <submittedName>
        <fullName evidence="10">Hydrogenase-4 component F</fullName>
    </submittedName>
</protein>
<dbReference type="InterPro" id="IPR003918">
    <property type="entry name" value="NADH_UbQ_OxRdtase"/>
</dbReference>
<dbReference type="Pfam" id="PF00361">
    <property type="entry name" value="Proton_antipo_M"/>
    <property type="match status" value="1"/>
</dbReference>
<dbReference type="Proteomes" id="UP001179121">
    <property type="component" value="Chromosome"/>
</dbReference>
<evidence type="ECO:0000256" key="3">
    <source>
        <dbReference type="ARBA" id="ARBA00022692"/>
    </source>
</evidence>
<gene>
    <name evidence="10" type="ORF">DNFV4_00270</name>
</gene>
<dbReference type="KEGG" id="nti:DNFV4_00270"/>
<dbReference type="PANTHER" id="PTHR42682:SF5">
    <property type="entry name" value="HYDROGENASE-4 COMPONENT F"/>
    <property type="match status" value="1"/>
</dbReference>
<dbReference type="PRINTS" id="PR01437">
    <property type="entry name" value="NUOXDRDTASE4"/>
</dbReference>
<dbReference type="GO" id="GO:0042773">
    <property type="term" value="P:ATP synthesis coupled electron transport"/>
    <property type="evidence" value="ECO:0007669"/>
    <property type="project" value="InterPro"/>
</dbReference>
<dbReference type="GO" id="GO:0008137">
    <property type="term" value="F:NADH dehydrogenase (ubiquinone) activity"/>
    <property type="evidence" value="ECO:0007669"/>
    <property type="project" value="InterPro"/>
</dbReference>
<feature type="transmembrane region" description="Helical" evidence="8">
    <location>
        <begin position="111"/>
        <end position="127"/>
    </location>
</feature>
<feature type="transmembrane region" description="Helical" evidence="8">
    <location>
        <begin position="36"/>
        <end position="54"/>
    </location>
</feature>
<keyword evidence="3 7" id="KW-0812">Transmembrane</keyword>
<evidence type="ECO:0000313" key="10">
    <source>
        <dbReference type="EMBL" id="CAI4029851.1"/>
    </source>
</evidence>
<evidence type="ECO:0000313" key="11">
    <source>
        <dbReference type="Proteomes" id="UP001179121"/>
    </source>
</evidence>
<comment type="subcellular location">
    <subcellularLocation>
        <location evidence="1">Cell membrane</location>
        <topology evidence="1">Multi-pass membrane protein</topology>
    </subcellularLocation>
    <subcellularLocation>
        <location evidence="7">Membrane</location>
        <topology evidence="7">Multi-pass membrane protein</topology>
    </subcellularLocation>
</comment>
<dbReference type="InterPro" id="IPR001750">
    <property type="entry name" value="ND/Mrp_TM"/>
</dbReference>
<dbReference type="AlphaFoldDB" id="A0AA86MVN9"/>
<keyword evidence="11" id="KW-1185">Reference proteome</keyword>
<feature type="transmembrane region" description="Helical" evidence="8">
    <location>
        <begin position="478"/>
        <end position="496"/>
    </location>
</feature>
<evidence type="ECO:0000256" key="5">
    <source>
        <dbReference type="ARBA" id="ARBA00023002"/>
    </source>
</evidence>
<feature type="domain" description="NADH:quinone oxidoreductase/Mrp antiporter transmembrane" evidence="9">
    <location>
        <begin position="128"/>
        <end position="411"/>
    </location>
</feature>
<feature type="transmembrane region" description="Helical" evidence="8">
    <location>
        <begin position="436"/>
        <end position="458"/>
    </location>
</feature>
<sequence>MGTIVAPVAIILGTPLMGAVLSLTTRQTHVLHGLNLATMAALLISELAIVQQVLTQGSFTSLWGFVYLDALSAFILLIITAIGFLCSLYTWTYLDDYLNRGTITLRRVSQFFFLFHLFLFAMIAATMANNLGILWAAMEGTTLATAFLISFFRKREGFEAGWKYLILCSVGIALALFGTVLTYYSSVRVLGDVSAALNVTTLLEVAHQLDPHVLKLAFIFMLVGYGTKVGLVPMHSWLPDAYSEAPAPVVAMLAGVLETVAVYALLRSKAIADHALPEHYTGNLLIFLGLLSFVVAALFILIQRDYKRLFAYSSIEHMGIAMAGFGVGGVAGTFGGLFHLLNHALAKSLAFFSAGNVHRRFGTREIMEVRGLAKVQPVTAIAIVVAGLALVGMPPFSMFLSEVMIVSALATQSFSSDTLHLGRFLTIIVAHDVRSLAIVTLFLLFAVALFGGFTYRLASMVWRNPPDGVQSGERWDVGHVPLIVTGAALVGFGLALPEPVRGLMDRAVNVLLAR</sequence>
<reference evidence="10" key="1">
    <citation type="submission" date="2022-10" db="EMBL/GenBank/DDBJ databases">
        <authorList>
            <person name="Koch H."/>
        </authorList>
    </citation>
    <scope>NUCLEOTIDE SEQUENCE</scope>
    <source>
        <strain evidence="10">DNF</strain>
    </source>
</reference>
<feature type="transmembrane region" description="Helical" evidence="8">
    <location>
        <begin position="66"/>
        <end position="91"/>
    </location>
</feature>
<feature type="transmembrane region" description="Helical" evidence="8">
    <location>
        <begin position="6"/>
        <end position="24"/>
    </location>
</feature>
<evidence type="ECO:0000256" key="2">
    <source>
        <dbReference type="ARBA" id="ARBA00022475"/>
    </source>
</evidence>
<evidence type="ECO:0000256" key="6">
    <source>
        <dbReference type="ARBA" id="ARBA00023136"/>
    </source>
</evidence>
<evidence type="ECO:0000256" key="4">
    <source>
        <dbReference type="ARBA" id="ARBA00022989"/>
    </source>
</evidence>
<keyword evidence="6 8" id="KW-0472">Membrane</keyword>
<keyword evidence="2" id="KW-1003">Cell membrane</keyword>
<dbReference type="GO" id="GO:0016491">
    <property type="term" value="F:oxidoreductase activity"/>
    <property type="evidence" value="ECO:0007669"/>
    <property type="project" value="UniProtKB-KW"/>
</dbReference>
<name>A0AA86MVN9_9BACT</name>
<evidence type="ECO:0000256" key="1">
    <source>
        <dbReference type="ARBA" id="ARBA00004651"/>
    </source>
</evidence>
<keyword evidence="4 8" id="KW-1133">Transmembrane helix</keyword>
<feature type="transmembrane region" description="Helical" evidence="8">
    <location>
        <begin position="309"/>
        <end position="331"/>
    </location>
</feature>
<dbReference type="InterPro" id="IPR052175">
    <property type="entry name" value="ComplexI-like_HydComp"/>
</dbReference>
<keyword evidence="5" id="KW-0560">Oxidoreductase</keyword>
<proteinExistence type="predicted"/>
<dbReference type="GO" id="GO:0005886">
    <property type="term" value="C:plasma membrane"/>
    <property type="evidence" value="ECO:0007669"/>
    <property type="project" value="UniProtKB-SubCell"/>
</dbReference>
<dbReference type="EMBL" id="OX365700">
    <property type="protein sequence ID" value="CAI4029851.1"/>
    <property type="molecule type" value="Genomic_DNA"/>
</dbReference>
<feature type="transmembrane region" description="Helical" evidence="8">
    <location>
        <begin position="133"/>
        <end position="152"/>
    </location>
</feature>